<comment type="caution">
    <text evidence="9">The sequence shown here is derived from an EMBL/GenBank/DDBJ whole genome shotgun (WGS) entry which is preliminary data.</text>
</comment>
<feature type="domain" description="Tyr recombinase" evidence="7">
    <location>
        <begin position="169"/>
        <end position="354"/>
    </location>
</feature>
<evidence type="ECO:0000256" key="2">
    <source>
        <dbReference type="ARBA" id="ARBA00022908"/>
    </source>
</evidence>
<dbReference type="PANTHER" id="PTHR30629">
    <property type="entry name" value="PROPHAGE INTEGRASE"/>
    <property type="match status" value="1"/>
</dbReference>
<evidence type="ECO:0000256" key="1">
    <source>
        <dbReference type="ARBA" id="ARBA00008857"/>
    </source>
</evidence>
<dbReference type="InterPro" id="IPR057084">
    <property type="entry name" value="Int_N"/>
</dbReference>
<dbReference type="Gene3D" id="1.10.443.10">
    <property type="entry name" value="Intergrase catalytic core"/>
    <property type="match status" value="1"/>
</dbReference>
<evidence type="ECO:0000313" key="9">
    <source>
        <dbReference type="EMBL" id="MCP1258707.1"/>
    </source>
</evidence>
<dbReference type="InterPro" id="IPR044068">
    <property type="entry name" value="CB"/>
</dbReference>
<dbReference type="SUPFAM" id="SSF56349">
    <property type="entry name" value="DNA breaking-rejoining enzymes"/>
    <property type="match status" value="1"/>
</dbReference>
<dbReference type="InterPro" id="IPR013762">
    <property type="entry name" value="Integrase-like_cat_sf"/>
</dbReference>
<dbReference type="Pfam" id="PF00589">
    <property type="entry name" value="Phage_integrase"/>
    <property type="match status" value="1"/>
</dbReference>
<keyword evidence="4" id="KW-0233">DNA recombination</keyword>
<organism evidence="9 10">
    <name type="scientific">Acetobacter lambici</name>
    <dbReference type="NCBI Taxonomy" id="1332824"/>
    <lineage>
        <taxon>Bacteria</taxon>
        <taxon>Pseudomonadati</taxon>
        <taxon>Pseudomonadota</taxon>
        <taxon>Alphaproteobacteria</taxon>
        <taxon>Acetobacterales</taxon>
        <taxon>Acetobacteraceae</taxon>
        <taxon>Acetobacter</taxon>
    </lineage>
</organism>
<comment type="similarity">
    <text evidence="1">Belongs to the 'phage' integrase family.</text>
</comment>
<proteinExistence type="inferred from homology"/>
<keyword evidence="3 5" id="KW-0238">DNA-binding</keyword>
<feature type="domain" description="Core-binding (CB)" evidence="8">
    <location>
        <begin position="67"/>
        <end position="147"/>
    </location>
</feature>
<protein>
    <submittedName>
        <fullName evidence="9">Site-specific integrase</fullName>
    </submittedName>
</protein>
<keyword evidence="10" id="KW-1185">Reference proteome</keyword>
<dbReference type="InterPro" id="IPR002104">
    <property type="entry name" value="Integrase_catalytic"/>
</dbReference>
<evidence type="ECO:0000313" key="10">
    <source>
        <dbReference type="Proteomes" id="UP001523528"/>
    </source>
</evidence>
<feature type="region of interest" description="Disordered" evidence="6">
    <location>
        <begin position="347"/>
        <end position="371"/>
    </location>
</feature>
<sequence length="371" mass="42551">MAKAVWKKVAPGIYLRGEMQYQVKIARKGRNVVETFDSLAEAQRFRLKTITEIDGGVYVDPLREKETTLLDLLRRYEEEVTPTKKGARQETSVLRMWREQEWSSLPIASISPSHIIEWRNGRVAEGKAPTTVSNAMNTLSAVFSYAINEWQYKVTNPISGLKRPKMRPARRVIMPASDYTKLIEACRICGPKWLPYITSIAIETAMRQSEIRRINWDHVFETHIHLPETKNGESRDVPLTEEAAAVIKQIRLNLPRRNDRWMFGDPDQPMCAGGITLHAVTREFADAVAWAMKQPDGLSQKYTFHDLRHVAITELKKDHVDAMDLAKTTGHKTVNLLHKVYYNPDPEERANDIRARRAARKNKQAEMKPPG</sequence>
<evidence type="ECO:0000259" key="8">
    <source>
        <dbReference type="PROSITE" id="PS51900"/>
    </source>
</evidence>
<evidence type="ECO:0000259" key="7">
    <source>
        <dbReference type="PROSITE" id="PS51898"/>
    </source>
</evidence>
<dbReference type="PROSITE" id="PS51898">
    <property type="entry name" value="TYR_RECOMBINASE"/>
    <property type="match status" value="1"/>
</dbReference>
<keyword evidence="2" id="KW-0229">DNA integration</keyword>
<dbReference type="Pfam" id="PF24624">
    <property type="entry name" value="Int_N"/>
    <property type="match status" value="1"/>
</dbReference>
<dbReference type="PANTHER" id="PTHR30629:SF2">
    <property type="entry name" value="PROPHAGE INTEGRASE INTS-RELATED"/>
    <property type="match status" value="1"/>
</dbReference>
<dbReference type="PROSITE" id="PS51900">
    <property type="entry name" value="CB"/>
    <property type="match status" value="1"/>
</dbReference>
<dbReference type="CDD" id="cd00796">
    <property type="entry name" value="INT_Rci_Hp1_C"/>
    <property type="match status" value="1"/>
</dbReference>
<evidence type="ECO:0000256" key="5">
    <source>
        <dbReference type="PROSITE-ProRule" id="PRU01248"/>
    </source>
</evidence>
<dbReference type="Proteomes" id="UP001523528">
    <property type="component" value="Unassembled WGS sequence"/>
</dbReference>
<dbReference type="EMBL" id="JAMYZZ010000013">
    <property type="protein sequence ID" value="MCP1258707.1"/>
    <property type="molecule type" value="Genomic_DNA"/>
</dbReference>
<evidence type="ECO:0000256" key="3">
    <source>
        <dbReference type="ARBA" id="ARBA00023125"/>
    </source>
</evidence>
<gene>
    <name evidence="9" type="ORF">NKW50_08910</name>
</gene>
<dbReference type="InterPro" id="IPR050808">
    <property type="entry name" value="Phage_Integrase"/>
</dbReference>
<accession>A0ABT1F0I2</accession>
<reference evidence="9 10" key="1">
    <citation type="submission" date="2022-06" db="EMBL/GenBank/DDBJ databases">
        <title>Acetobacer genomes from food samples.</title>
        <authorList>
            <person name="Sombolestani A."/>
        </authorList>
    </citation>
    <scope>NUCLEOTIDE SEQUENCE [LARGE SCALE GENOMIC DNA]</scope>
    <source>
        <strain evidence="9 10">R-83285</strain>
    </source>
</reference>
<evidence type="ECO:0000256" key="6">
    <source>
        <dbReference type="SAM" id="MobiDB-lite"/>
    </source>
</evidence>
<dbReference type="InterPro" id="IPR010998">
    <property type="entry name" value="Integrase_recombinase_N"/>
</dbReference>
<name>A0ABT1F0I2_9PROT</name>
<dbReference type="InterPro" id="IPR011010">
    <property type="entry name" value="DNA_brk_join_enz"/>
</dbReference>
<evidence type="ECO:0000256" key="4">
    <source>
        <dbReference type="ARBA" id="ARBA00023172"/>
    </source>
</evidence>
<dbReference type="RefSeq" id="WP_165991744.1">
    <property type="nucleotide sequence ID" value="NZ_JAMYZY010000012.1"/>
</dbReference>
<dbReference type="Gene3D" id="1.10.150.130">
    <property type="match status" value="1"/>
</dbReference>